<evidence type="ECO:0000256" key="2">
    <source>
        <dbReference type="ARBA" id="ARBA00023239"/>
    </source>
</evidence>
<dbReference type="InterPro" id="IPR033940">
    <property type="entry name" value="IPMI_Swivel"/>
</dbReference>
<comment type="caution">
    <text evidence="5">The sequence shown here is derived from an EMBL/GenBank/DDBJ whole genome shotgun (WGS) entry which is preliminary data.</text>
</comment>
<dbReference type="PANTHER" id="PTHR43345">
    <property type="entry name" value="3-ISOPROPYLMALATE DEHYDRATASE SMALL SUBUNIT 2-RELATED-RELATED"/>
    <property type="match status" value="1"/>
</dbReference>
<dbReference type="Gene3D" id="3.20.19.10">
    <property type="entry name" value="Aconitase, domain 4"/>
    <property type="match status" value="1"/>
</dbReference>
<evidence type="ECO:0000256" key="3">
    <source>
        <dbReference type="HAMAP-Rule" id="MF_01032"/>
    </source>
</evidence>
<dbReference type="GO" id="GO:0003861">
    <property type="term" value="F:3-isopropylmalate dehydratase activity"/>
    <property type="evidence" value="ECO:0007669"/>
    <property type="project" value="UniProtKB-EC"/>
</dbReference>
<comment type="pathway">
    <text evidence="3">Amino-acid biosynthesis; L-leucine biosynthesis; L-leucine from 3-methyl-2-oxobutanoate: step 2/4.</text>
</comment>
<dbReference type="InterPro" id="IPR015928">
    <property type="entry name" value="Aconitase/3IPM_dehydase_swvl"/>
</dbReference>
<evidence type="ECO:0000313" key="6">
    <source>
        <dbReference type="Proteomes" id="UP001519654"/>
    </source>
</evidence>
<proteinExistence type="inferred from homology"/>
<dbReference type="Proteomes" id="UP001519654">
    <property type="component" value="Unassembled WGS sequence"/>
</dbReference>
<keyword evidence="3" id="KW-0028">Amino-acid biosynthesis</keyword>
<accession>A0ABS5YXJ4</accession>
<organism evidence="5 6">
    <name type="scientific">Paractinoplanes bogorensis</name>
    <dbReference type="NCBI Taxonomy" id="1610840"/>
    <lineage>
        <taxon>Bacteria</taxon>
        <taxon>Bacillati</taxon>
        <taxon>Actinomycetota</taxon>
        <taxon>Actinomycetes</taxon>
        <taxon>Micromonosporales</taxon>
        <taxon>Micromonosporaceae</taxon>
        <taxon>Paractinoplanes</taxon>
    </lineage>
</organism>
<reference evidence="5 6" key="1">
    <citation type="submission" date="2021-06" db="EMBL/GenBank/DDBJ databases">
        <title>Actinoplanes lichenicola sp. nov., and Actinoplanes ovalisporus sp. nov., isolated from lichen in Thailand.</title>
        <authorList>
            <person name="Saeng-In P."/>
            <person name="Kanchanasin P."/>
            <person name="Yuki M."/>
            <person name="Kudo T."/>
            <person name="Ohkuma M."/>
            <person name="Phongsopitanun W."/>
            <person name="Tanasupawat S."/>
        </authorList>
    </citation>
    <scope>NUCLEOTIDE SEQUENCE [LARGE SCALE GENOMIC DNA]</scope>
    <source>
        <strain evidence="5 6">NBRC 110975</strain>
    </source>
</reference>
<dbReference type="InterPro" id="IPR000573">
    <property type="entry name" value="AconitaseA/IPMdHydase_ssu_swvl"/>
</dbReference>
<dbReference type="PANTHER" id="PTHR43345:SF2">
    <property type="entry name" value="3-ISOPROPYLMALATE DEHYDRATASE SMALL SUBUNIT 1"/>
    <property type="match status" value="1"/>
</dbReference>
<comment type="catalytic activity">
    <reaction evidence="3">
        <text>(2R,3S)-3-isopropylmalate = (2S)-2-isopropylmalate</text>
        <dbReference type="Rhea" id="RHEA:32287"/>
        <dbReference type="ChEBI" id="CHEBI:1178"/>
        <dbReference type="ChEBI" id="CHEBI:35121"/>
        <dbReference type="EC" id="4.2.1.33"/>
    </reaction>
</comment>
<comment type="similarity">
    <text evidence="1 3">Belongs to the LeuD family. LeuD type 2 subfamily.</text>
</comment>
<keyword evidence="2 3" id="KW-0456">Lyase</keyword>
<evidence type="ECO:0000259" key="4">
    <source>
        <dbReference type="Pfam" id="PF00694"/>
    </source>
</evidence>
<keyword evidence="3" id="KW-0100">Branched-chain amino acid biosynthesis</keyword>
<dbReference type="InterPro" id="IPR011827">
    <property type="entry name" value="LeuD_type2/HacB/DmdB"/>
</dbReference>
<protein>
    <recommendedName>
        <fullName evidence="3">3-isopropylmalate dehydratase small subunit</fullName>
        <ecNumber evidence="3">4.2.1.33</ecNumber>
    </recommendedName>
    <alternativeName>
        <fullName evidence="3">Alpha-IPM isomerase</fullName>
        <shortName evidence="3">IPMI</shortName>
    </alternativeName>
    <alternativeName>
        <fullName evidence="3">Isopropylmalate isomerase</fullName>
    </alternativeName>
</protein>
<feature type="domain" description="Aconitase A/isopropylmalate dehydratase small subunit swivel" evidence="4">
    <location>
        <begin position="42"/>
        <end position="103"/>
    </location>
</feature>
<evidence type="ECO:0000313" key="5">
    <source>
        <dbReference type="EMBL" id="MBU2668159.1"/>
    </source>
</evidence>
<dbReference type="SUPFAM" id="SSF52016">
    <property type="entry name" value="LeuD/IlvD-like"/>
    <property type="match status" value="1"/>
</dbReference>
<name>A0ABS5YXJ4_9ACTN</name>
<comment type="function">
    <text evidence="3">Catalyzes the isomerization between 2-isopropylmalate and 3-isopropylmalate, via the formation of 2-isopropylmaleate.</text>
</comment>
<dbReference type="CDD" id="cd01577">
    <property type="entry name" value="IPMI_Swivel"/>
    <property type="match status" value="1"/>
</dbReference>
<dbReference type="HAMAP" id="MF_01032">
    <property type="entry name" value="LeuD_type2"/>
    <property type="match status" value="1"/>
</dbReference>
<keyword evidence="6" id="KW-1185">Reference proteome</keyword>
<dbReference type="EC" id="4.2.1.33" evidence="3"/>
<keyword evidence="3" id="KW-0432">Leucine biosynthesis</keyword>
<dbReference type="InterPro" id="IPR050075">
    <property type="entry name" value="LeuD"/>
</dbReference>
<evidence type="ECO:0000256" key="1">
    <source>
        <dbReference type="ARBA" id="ARBA00009869"/>
    </source>
</evidence>
<dbReference type="Pfam" id="PF00694">
    <property type="entry name" value="Aconitase_C"/>
    <property type="match status" value="1"/>
</dbReference>
<dbReference type="NCBIfam" id="TIGR02087">
    <property type="entry name" value="LEUD_arch"/>
    <property type="match status" value="1"/>
</dbReference>
<dbReference type="EMBL" id="JAHKKG010000010">
    <property type="protein sequence ID" value="MBU2668159.1"/>
    <property type="molecule type" value="Genomic_DNA"/>
</dbReference>
<dbReference type="RefSeq" id="WP_215792403.1">
    <property type="nucleotide sequence ID" value="NZ_JAHKKG010000010.1"/>
</dbReference>
<gene>
    <name evidence="3 5" type="primary">leuD</name>
    <name evidence="5" type="ORF">KOI35_32075</name>
</gene>
<comment type="subunit">
    <text evidence="3">Heterodimer of LeuC and LeuD.</text>
</comment>
<sequence length="171" mass="18067">MKAMTGGVVRIGDDVDTDMMVPGAYLNVTDPELLAPHLLEAYDPAVTARIGPGTILVAGRNLGLGSSREHAQLALRGRGVQAVIAESFARIFFRNCVNLGLPVIEHPSAARALRDGASVTVDLARGRLASEGTEWTIPPAPPFIAELVAAGGLVPWVRERLAGSEPRRPTT</sequence>